<evidence type="ECO:0000259" key="4">
    <source>
        <dbReference type="PROSITE" id="PS51186"/>
    </source>
</evidence>
<evidence type="ECO:0000313" key="5">
    <source>
        <dbReference type="EMBL" id="AKF03867.1"/>
    </source>
</evidence>
<dbReference type="Pfam" id="PF00583">
    <property type="entry name" value="Acetyltransf_1"/>
    <property type="match status" value="1"/>
</dbReference>
<reference evidence="5 6" key="1">
    <citation type="submission" date="2015-03" db="EMBL/GenBank/DDBJ databases">
        <title>Genome assembly of Sandaracinus amylolyticus DSM 53668.</title>
        <authorList>
            <person name="Sharma G."/>
            <person name="Subramanian S."/>
        </authorList>
    </citation>
    <scope>NUCLEOTIDE SEQUENCE [LARGE SCALE GENOMIC DNA]</scope>
    <source>
        <strain evidence="5 6">DSM 53668</strain>
    </source>
</reference>
<keyword evidence="6" id="KW-1185">Reference proteome</keyword>
<dbReference type="PANTHER" id="PTHR43877">
    <property type="entry name" value="AMINOALKYLPHOSPHONATE N-ACETYLTRANSFERASE-RELATED-RELATED"/>
    <property type="match status" value="1"/>
</dbReference>
<dbReference type="CDD" id="cd04301">
    <property type="entry name" value="NAT_SF"/>
    <property type="match status" value="1"/>
</dbReference>
<evidence type="ECO:0000313" key="6">
    <source>
        <dbReference type="Proteomes" id="UP000034883"/>
    </source>
</evidence>
<dbReference type="EMBL" id="CP011125">
    <property type="protein sequence ID" value="AKF03867.1"/>
    <property type="molecule type" value="Genomic_DNA"/>
</dbReference>
<dbReference type="AlphaFoldDB" id="A0A0F6VZV5"/>
<evidence type="ECO:0000256" key="3">
    <source>
        <dbReference type="SAM" id="MobiDB-lite"/>
    </source>
</evidence>
<keyword evidence="1" id="KW-0808">Transferase</keyword>
<proteinExistence type="predicted"/>
<dbReference type="STRING" id="927083.DB32_001016"/>
<gene>
    <name evidence="5" type="ORF">DB32_001016</name>
</gene>
<dbReference type="GO" id="GO:0016747">
    <property type="term" value="F:acyltransferase activity, transferring groups other than amino-acyl groups"/>
    <property type="evidence" value="ECO:0007669"/>
    <property type="project" value="InterPro"/>
</dbReference>
<evidence type="ECO:0000256" key="1">
    <source>
        <dbReference type="ARBA" id="ARBA00022679"/>
    </source>
</evidence>
<dbReference type="InterPro" id="IPR000182">
    <property type="entry name" value="GNAT_dom"/>
</dbReference>
<dbReference type="PROSITE" id="PS51186">
    <property type="entry name" value="GNAT"/>
    <property type="match status" value="1"/>
</dbReference>
<evidence type="ECO:0000256" key="2">
    <source>
        <dbReference type="ARBA" id="ARBA00023315"/>
    </source>
</evidence>
<dbReference type="KEGG" id="samy:DB32_001016"/>
<keyword evidence="2" id="KW-0012">Acyltransferase</keyword>
<protein>
    <submittedName>
        <fullName evidence="5">Myo-inositol-1-phosphate synthase</fullName>
    </submittedName>
</protein>
<dbReference type="SUPFAM" id="SSF55729">
    <property type="entry name" value="Acyl-CoA N-acyltransferases (Nat)"/>
    <property type="match status" value="1"/>
</dbReference>
<dbReference type="RefSeq" id="WP_053231277.1">
    <property type="nucleotide sequence ID" value="NZ_CP011125.1"/>
</dbReference>
<sequence>MPMRIDDARGNGPHGGNGGAARRSDRTAPLPARELDRRHVALSLTIREACAADLHALSWLGLAQDQTEVIDETLERCARGEEIVLVAASRGAPLAMIRARVARRGDPDVALIEAVRVMPGLQGLGIASALIVAIERVLRERARAVIEVRVARHDERDLARYARLGYVRTGTAWDGRSVMRKSLDLLAARPLQILASEARGRTR</sequence>
<feature type="region of interest" description="Disordered" evidence="3">
    <location>
        <begin position="1"/>
        <end position="32"/>
    </location>
</feature>
<dbReference type="Gene3D" id="3.40.630.30">
    <property type="match status" value="1"/>
</dbReference>
<organism evidence="5 6">
    <name type="scientific">Sandaracinus amylolyticus</name>
    <dbReference type="NCBI Taxonomy" id="927083"/>
    <lineage>
        <taxon>Bacteria</taxon>
        <taxon>Pseudomonadati</taxon>
        <taxon>Myxococcota</taxon>
        <taxon>Polyangia</taxon>
        <taxon>Polyangiales</taxon>
        <taxon>Sandaracinaceae</taxon>
        <taxon>Sandaracinus</taxon>
    </lineage>
</organism>
<dbReference type="Proteomes" id="UP000034883">
    <property type="component" value="Chromosome"/>
</dbReference>
<accession>A0A0F6VZV5</accession>
<feature type="domain" description="N-acetyltransferase" evidence="4">
    <location>
        <begin position="44"/>
        <end position="184"/>
    </location>
</feature>
<name>A0A0F6VZV5_9BACT</name>
<dbReference type="InterPro" id="IPR016181">
    <property type="entry name" value="Acyl_CoA_acyltransferase"/>
</dbReference>
<dbReference type="InterPro" id="IPR050832">
    <property type="entry name" value="Bact_Acetyltransf"/>
</dbReference>